<dbReference type="GO" id="GO:0005886">
    <property type="term" value="C:plasma membrane"/>
    <property type="evidence" value="ECO:0007669"/>
    <property type="project" value="UniProtKB-SubCell"/>
</dbReference>
<dbReference type="InterPro" id="IPR003593">
    <property type="entry name" value="AAA+_ATPase"/>
</dbReference>
<dbReference type="SMART" id="SM00382">
    <property type="entry name" value="AAA"/>
    <property type="match status" value="1"/>
</dbReference>
<dbReference type="InterPro" id="IPR003439">
    <property type="entry name" value="ABC_transporter-like_ATP-bd"/>
</dbReference>
<dbReference type="GO" id="GO:0034040">
    <property type="term" value="F:ATPase-coupled lipid transmembrane transporter activity"/>
    <property type="evidence" value="ECO:0007669"/>
    <property type="project" value="TreeGrafter"/>
</dbReference>
<organism evidence="10 11">
    <name type="scientific">Streptococcus gordonii</name>
    <dbReference type="NCBI Taxonomy" id="1302"/>
    <lineage>
        <taxon>Bacteria</taxon>
        <taxon>Bacillati</taxon>
        <taxon>Bacillota</taxon>
        <taxon>Bacilli</taxon>
        <taxon>Lactobacillales</taxon>
        <taxon>Streptococcaceae</taxon>
        <taxon>Streptococcus</taxon>
    </lineage>
</organism>
<accession>A0A139N5K8</accession>
<feature type="domain" description="ABC transmembrane type-1" evidence="9">
    <location>
        <begin position="16"/>
        <end position="287"/>
    </location>
</feature>
<dbReference type="PROSITE" id="PS50929">
    <property type="entry name" value="ABC_TM1F"/>
    <property type="match status" value="1"/>
</dbReference>
<dbReference type="GO" id="GO:0140359">
    <property type="term" value="F:ABC-type transporter activity"/>
    <property type="evidence" value="ECO:0007669"/>
    <property type="project" value="InterPro"/>
</dbReference>
<dbReference type="PROSITE" id="PS50893">
    <property type="entry name" value="ABC_TRANSPORTER_2"/>
    <property type="match status" value="1"/>
</dbReference>
<keyword evidence="3" id="KW-0547">Nucleotide-binding</keyword>
<dbReference type="Gene3D" id="3.40.50.300">
    <property type="entry name" value="P-loop containing nucleotide triphosphate hydrolases"/>
    <property type="match status" value="1"/>
</dbReference>
<dbReference type="PANTHER" id="PTHR24221">
    <property type="entry name" value="ATP-BINDING CASSETTE SUB-FAMILY B"/>
    <property type="match status" value="1"/>
</dbReference>
<dbReference type="InterPro" id="IPR027417">
    <property type="entry name" value="P-loop_NTPase"/>
</dbReference>
<comment type="subcellular location">
    <subcellularLocation>
        <location evidence="1">Cell membrane</location>
        <topology evidence="1">Multi-pass membrane protein</topology>
    </subcellularLocation>
</comment>
<dbReference type="Proteomes" id="UP000070096">
    <property type="component" value="Unassembled WGS sequence"/>
</dbReference>
<evidence type="ECO:0000259" key="8">
    <source>
        <dbReference type="PROSITE" id="PS50893"/>
    </source>
</evidence>
<keyword evidence="4" id="KW-0067">ATP-binding</keyword>
<dbReference type="Gene3D" id="1.20.1560.10">
    <property type="entry name" value="ABC transporter type 1, transmembrane domain"/>
    <property type="match status" value="1"/>
</dbReference>
<evidence type="ECO:0000256" key="3">
    <source>
        <dbReference type="ARBA" id="ARBA00022741"/>
    </source>
</evidence>
<dbReference type="Pfam" id="PF00664">
    <property type="entry name" value="ABC_membrane"/>
    <property type="match status" value="1"/>
</dbReference>
<feature type="transmembrane region" description="Helical" evidence="7">
    <location>
        <begin position="12"/>
        <end position="33"/>
    </location>
</feature>
<feature type="domain" description="ABC transporter" evidence="8">
    <location>
        <begin position="312"/>
        <end position="505"/>
    </location>
</feature>
<dbReference type="PATRIC" id="fig|1302.21.peg.1429"/>
<feature type="transmembrane region" description="Helical" evidence="7">
    <location>
        <begin position="226"/>
        <end position="249"/>
    </location>
</feature>
<keyword evidence="2 7" id="KW-0812">Transmembrane</keyword>
<evidence type="ECO:0000313" key="10">
    <source>
        <dbReference type="EMBL" id="KXT71326.1"/>
    </source>
</evidence>
<dbReference type="AlphaFoldDB" id="A0A139N5K8"/>
<dbReference type="EMBL" id="LQRC01000190">
    <property type="protein sequence ID" value="KXT71326.1"/>
    <property type="molecule type" value="Genomic_DNA"/>
</dbReference>
<keyword evidence="6 7" id="KW-0472">Membrane</keyword>
<evidence type="ECO:0008006" key="12">
    <source>
        <dbReference type="Google" id="ProtNLM"/>
    </source>
</evidence>
<keyword evidence="5 7" id="KW-1133">Transmembrane helix</keyword>
<evidence type="ECO:0000256" key="2">
    <source>
        <dbReference type="ARBA" id="ARBA00022692"/>
    </source>
</evidence>
<dbReference type="GO" id="GO:0005524">
    <property type="term" value="F:ATP binding"/>
    <property type="evidence" value="ECO:0007669"/>
    <property type="project" value="UniProtKB-KW"/>
</dbReference>
<dbReference type="SUPFAM" id="SSF90123">
    <property type="entry name" value="ABC transporter transmembrane region"/>
    <property type="match status" value="1"/>
</dbReference>
<name>A0A139N5K8_STRGN</name>
<proteinExistence type="predicted"/>
<dbReference type="InterPro" id="IPR039421">
    <property type="entry name" value="Type_1_exporter"/>
</dbReference>
<feature type="transmembrane region" description="Helical" evidence="7">
    <location>
        <begin position="130"/>
        <end position="157"/>
    </location>
</feature>
<gene>
    <name evidence="10" type="ORF">SGODD07_01276</name>
</gene>
<evidence type="ECO:0000256" key="1">
    <source>
        <dbReference type="ARBA" id="ARBA00004651"/>
    </source>
</evidence>
<dbReference type="InterPro" id="IPR036640">
    <property type="entry name" value="ABC1_TM_sf"/>
</dbReference>
<dbReference type="PANTHER" id="PTHR24221:SF654">
    <property type="entry name" value="ATP-BINDING CASSETTE SUB-FAMILY B MEMBER 6"/>
    <property type="match status" value="1"/>
</dbReference>
<evidence type="ECO:0000256" key="7">
    <source>
        <dbReference type="SAM" id="Phobius"/>
    </source>
</evidence>
<comment type="caution">
    <text evidence="10">The sequence shown here is derived from an EMBL/GenBank/DDBJ whole genome shotgun (WGS) entry which is preliminary data.</text>
</comment>
<evidence type="ECO:0000256" key="6">
    <source>
        <dbReference type="ARBA" id="ARBA00023136"/>
    </source>
</evidence>
<evidence type="ECO:0000313" key="11">
    <source>
        <dbReference type="Proteomes" id="UP000070096"/>
    </source>
</evidence>
<evidence type="ECO:0000256" key="4">
    <source>
        <dbReference type="ARBA" id="ARBA00022840"/>
    </source>
</evidence>
<feature type="transmembrane region" description="Helical" evidence="7">
    <location>
        <begin position="39"/>
        <end position="58"/>
    </location>
</feature>
<dbReference type="InterPro" id="IPR011527">
    <property type="entry name" value="ABC1_TM_dom"/>
</dbReference>
<sequence length="505" mass="57808">MLQYLKPLRWYLFFNFLFSGLSNICTALLPYFTQELIRGHYQIALSGYCISVIGYLTCNYIQMRLDWKQAILFSTNLKNDWFQSLLGLAHHDFKQKTVAEYISYQSNDLDSLEKDYLPPLMSFFKQILRILIYTIIITRTINSIVALILLISTAISIQIPKIVGQLTAKRRTTYLEKQSDYYRTLEDLFRGHHLVNKLSLPHFIEQQRSSLKNLQDKYLGYGLTKIIGILLTGISFEFISLILFSYLAYSLYHQQIGIPEVVASFGYITAFSEPIQEILYDLQMLESVKPVIKSFQSIVKHPSSIQAPQPSFETITLKNLSKQLGESTLKISSATIHKGDKIALIGENGSGKSSLLNILNGTDEDFQGEILLNGLPLNQLWGRFGLIMQQEHSFISSYANNITLFNTFPAEFKDAEFEVIPPQSLSGGQQQRMYLNREKNRKSPLVIMDEPFSALDDNLFESELKKVLDLPCAVIVTLHRQNEALKNFDQVWEIKSGELLVEKSK</sequence>
<protein>
    <recommendedName>
        <fullName evidence="12">ABC transporter ATP-binding protein</fullName>
    </recommendedName>
</protein>
<dbReference type="GO" id="GO:0016887">
    <property type="term" value="F:ATP hydrolysis activity"/>
    <property type="evidence" value="ECO:0007669"/>
    <property type="project" value="InterPro"/>
</dbReference>
<evidence type="ECO:0000259" key="9">
    <source>
        <dbReference type="PROSITE" id="PS50929"/>
    </source>
</evidence>
<evidence type="ECO:0000256" key="5">
    <source>
        <dbReference type="ARBA" id="ARBA00022989"/>
    </source>
</evidence>
<dbReference type="SUPFAM" id="SSF52540">
    <property type="entry name" value="P-loop containing nucleoside triphosphate hydrolases"/>
    <property type="match status" value="1"/>
</dbReference>
<reference evidence="10 11" key="1">
    <citation type="submission" date="2016-01" db="EMBL/GenBank/DDBJ databases">
        <title>Highly variable Streptococcus oralis are common among viridans streptococci isolated from primates.</title>
        <authorList>
            <person name="Denapaite D."/>
            <person name="Rieger M."/>
            <person name="Koendgen S."/>
            <person name="Brueckner R."/>
            <person name="Ochigava I."/>
            <person name="Kappeler P."/>
            <person name="Maetz-Rensing K."/>
            <person name="Leendertz F."/>
            <person name="Hakenbeck R."/>
        </authorList>
    </citation>
    <scope>NUCLEOTIDE SEQUENCE [LARGE SCALE GENOMIC DNA]</scope>
    <source>
        <strain evidence="10 11">DD07</strain>
    </source>
</reference>
<dbReference type="Pfam" id="PF00005">
    <property type="entry name" value="ABC_tran"/>
    <property type="match status" value="1"/>
</dbReference>